<evidence type="ECO:0000256" key="2">
    <source>
        <dbReference type="ARBA" id="ARBA00003120"/>
    </source>
</evidence>
<dbReference type="Proteomes" id="UP000515317">
    <property type="component" value="Chromosome"/>
</dbReference>
<keyword evidence="5" id="KW-0808">Transferase</keyword>
<evidence type="ECO:0000256" key="4">
    <source>
        <dbReference type="ARBA" id="ARBA00013558"/>
    </source>
</evidence>
<name>A0A6S6QUZ0_9HYPH</name>
<dbReference type="Gene3D" id="1.10.260.50">
    <property type="match status" value="1"/>
</dbReference>
<evidence type="ECO:0000256" key="11">
    <source>
        <dbReference type="SAM" id="Coils"/>
    </source>
</evidence>
<dbReference type="SUPFAM" id="SSF53383">
    <property type="entry name" value="PLP-dependent transferases"/>
    <property type="match status" value="1"/>
</dbReference>
<keyword evidence="7" id="KW-0663">Pyridoxal phosphate</keyword>
<dbReference type="InterPro" id="IPR015421">
    <property type="entry name" value="PyrdxlP-dep_Trfase_major"/>
</dbReference>
<dbReference type="GO" id="GO:0031071">
    <property type="term" value="F:cysteine desulfurase activity"/>
    <property type="evidence" value="ECO:0007669"/>
    <property type="project" value="UniProtKB-EC"/>
</dbReference>
<reference evidence="13 14" key="1">
    <citation type="submission" date="2020-08" db="EMBL/GenBank/DDBJ databases">
        <title>Genome sequence of Rhizobiales bacterium strain IZ6.</title>
        <authorList>
            <person name="Nakai R."/>
            <person name="Naganuma T."/>
        </authorList>
    </citation>
    <scope>NUCLEOTIDE SEQUENCE [LARGE SCALE GENOMIC DNA]</scope>
    <source>
        <strain evidence="13 14">IZ6</strain>
    </source>
</reference>
<dbReference type="PIRSF" id="PIRSF005572">
    <property type="entry name" value="NifS"/>
    <property type="match status" value="1"/>
</dbReference>
<comment type="function">
    <text evidence="2">Catalyzes the removal of elemental sulfur atoms from cysteine to produce alanine. Seems to participate in the biosynthesis of the nitrogenase metalloclusters by providing the inorganic sulfur required for the Fe-S core formation.</text>
</comment>
<organism evidence="13 14">
    <name type="scientific">Terrihabitans soli</name>
    <dbReference type="NCBI Taxonomy" id="708113"/>
    <lineage>
        <taxon>Bacteria</taxon>
        <taxon>Pseudomonadati</taxon>
        <taxon>Pseudomonadota</taxon>
        <taxon>Alphaproteobacteria</taxon>
        <taxon>Hyphomicrobiales</taxon>
        <taxon>Terrihabitans</taxon>
    </lineage>
</organism>
<dbReference type="InterPro" id="IPR016454">
    <property type="entry name" value="Cysteine_dSase"/>
</dbReference>
<comment type="catalytic activity">
    <reaction evidence="10">
        <text>(sulfur carrier)-H + L-cysteine = (sulfur carrier)-SH + L-alanine</text>
        <dbReference type="Rhea" id="RHEA:43892"/>
        <dbReference type="Rhea" id="RHEA-COMP:14737"/>
        <dbReference type="Rhea" id="RHEA-COMP:14739"/>
        <dbReference type="ChEBI" id="CHEBI:29917"/>
        <dbReference type="ChEBI" id="CHEBI:35235"/>
        <dbReference type="ChEBI" id="CHEBI:57972"/>
        <dbReference type="ChEBI" id="CHEBI:64428"/>
        <dbReference type="EC" id="2.8.1.7"/>
    </reaction>
</comment>
<evidence type="ECO:0000259" key="12">
    <source>
        <dbReference type="Pfam" id="PF00266"/>
    </source>
</evidence>
<dbReference type="GO" id="GO:0051536">
    <property type="term" value="F:iron-sulfur cluster binding"/>
    <property type="evidence" value="ECO:0007669"/>
    <property type="project" value="UniProtKB-KW"/>
</dbReference>
<dbReference type="Gene3D" id="3.90.1150.10">
    <property type="entry name" value="Aspartate Aminotransferase, domain 1"/>
    <property type="match status" value="1"/>
</dbReference>
<evidence type="ECO:0000256" key="3">
    <source>
        <dbReference type="ARBA" id="ARBA00006490"/>
    </source>
</evidence>
<evidence type="ECO:0000256" key="1">
    <source>
        <dbReference type="ARBA" id="ARBA00001933"/>
    </source>
</evidence>
<keyword evidence="11" id="KW-0175">Coiled coil</keyword>
<keyword evidence="14" id="KW-1185">Reference proteome</keyword>
<dbReference type="InterPro" id="IPR015424">
    <property type="entry name" value="PyrdxlP-dep_Trfase"/>
</dbReference>
<feature type="domain" description="Aminotransferase class V" evidence="12">
    <location>
        <begin position="23"/>
        <end position="386"/>
    </location>
</feature>
<keyword evidence="6" id="KW-0479">Metal-binding</keyword>
<evidence type="ECO:0000256" key="7">
    <source>
        <dbReference type="ARBA" id="ARBA00022898"/>
    </source>
</evidence>
<evidence type="ECO:0000256" key="9">
    <source>
        <dbReference type="ARBA" id="ARBA00023014"/>
    </source>
</evidence>
<keyword evidence="8" id="KW-0408">Iron</keyword>
<evidence type="ECO:0000313" key="13">
    <source>
        <dbReference type="EMBL" id="BCJ91082.1"/>
    </source>
</evidence>
<dbReference type="AlphaFoldDB" id="A0A6S6QUZ0"/>
<accession>A0A6S6QUZ0</accession>
<dbReference type="PANTHER" id="PTHR11601">
    <property type="entry name" value="CYSTEINE DESULFURYLASE FAMILY MEMBER"/>
    <property type="match status" value="1"/>
</dbReference>
<evidence type="ECO:0000256" key="5">
    <source>
        <dbReference type="ARBA" id="ARBA00022679"/>
    </source>
</evidence>
<dbReference type="KEGG" id="tso:IZ6_18170"/>
<sequence length="406" mass="41599">MLGGPGCKFILLCDFETMMADRIYLDHNATSPVRPEAARAVARALISGGNPSSVHSEGRKARGILEKSREAVAALVGAEAKNVTFTSGATEALNLALTPGLRAGKDARPWHLFVSSVEHPAVLNGHGFAAEKVTILPVSAAGILDLKVLGQALDSHTESRPLLALQLANSETGVIQPVKDAADLVHARGGLLVCDAVQAAGRIPVDIKALGADLIVLSAHKLGGPAGSGALIRASDTIQTEARIRGGGQEKSARAGTENLAGAAGFAAAAEAALQSLEEEAARLTSLRERFEAGLKTLDPNVTVFGAAAARLPNTISFAFQGTSAETSLIALDLAGFAVSSGSACSSGKVKPSHVLEAMGVSPDISKGMLRASFGWTTCDSDIDQFLGALPRLRANSPAVGKVLAA</sequence>
<evidence type="ECO:0000256" key="10">
    <source>
        <dbReference type="ARBA" id="ARBA00050776"/>
    </source>
</evidence>
<dbReference type="Gene3D" id="3.40.640.10">
    <property type="entry name" value="Type I PLP-dependent aspartate aminotransferase-like (Major domain)"/>
    <property type="match status" value="1"/>
</dbReference>
<dbReference type="EMBL" id="AP023361">
    <property type="protein sequence ID" value="BCJ91082.1"/>
    <property type="molecule type" value="Genomic_DNA"/>
</dbReference>
<comment type="cofactor">
    <cofactor evidence="1">
        <name>pyridoxal 5'-phosphate</name>
        <dbReference type="ChEBI" id="CHEBI:597326"/>
    </cofactor>
</comment>
<evidence type="ECO:0000313" key="14">
    <source>
        <dbReference type="Proteomes" id="UP000515317"/>
    </source>
</evidence>
<dbReference type="InterPro" id="IPR015422">
    <property type="entry name" value="PyrdxlP-dep_Trfase_small"/>
</dbReference>
<feature type="coiled-coil region" evidence="11">
    <location>
        <begin position="267"/>
        <end position="294"/>
    </location>
</feature>
<dbReference type="InterPro" id="IPR000192">
    <property type="entry name" value="Aminotrans_V_dom"/>
</dbReference>
<comment type="similarity">
    <text evidence="3">Belongs to the class-V pyridoxal-phosphate-dependent aminotransferase family. NifS/IscS subfamily.</text>
</comment>
<protein>
    <recommendedName>
        <fullName evidence="4">Cysteine desulfurase</fullName>
    </recommendedName>
</protein>
<dbReference type="GO" id="GO:0046872">
    <property type="term" value="F:metal ion binding"/>
    <property type="evidence" value="ECO:0007669"/>
    <property type="project" value="UniProtKB-KW"/>
</dbReference>
<dbReference type="PANTHER" id="PTHR11601:SF34">
    <property type="entry name" value="CYSTEINE DESULFURASE"/>
    <property type="match status" value="1"/>
</dbReference>
<proteinExistence type="inferred from homology"/>
<dbReference type="Pfam" id="PF00266">
    <property type="entry name" value="Aminotran_5"/>
    <property type="match status" value="1"/>
</dbReference>
<gene>
    <name evidence="13" type="primary">nifS</name>
    <name evidence="13" type="ORF">IZ6_18170</name>
</gene>
<keyword evidence="9" id="KW-0411">Iron-sulfur</keyword>
<evidence type="ECO:0000256" key="6">
    <source>
        <dbReference type="ARBA" id="ARBA00022723"/>
    </source>
</evidence>
<evidence type="ECO:0000256" key="8">
    <source>
        <dbReference type="ARBA" id="ARBA00023004"/>
    </source>
</evidence>